<dbReference type="Proteomes" id="UP000298652">
    <property type="component" value="Chromosome 8"/>
</dbReference>
<accession>A0A4U6TH77</accession>
<feature type="chain" id="PRO_5020370181" description="Secreted protein" evidence="1">
    <location>
        <begin position="23"/>
        <end position="90"/>
    </location>
</feature>
<evidence type="ECO:0000313" key="3">
    <source>
        <dbReference type="Proteomes" id="UP000298652"/>
    </source>
</evidence>
<gene>
    <name evidence="2" type="ORF">SEVIR_8G075650v2</name>
</gene>
<feature type="signal peptide" evidence="1">
    <location>
        <begin position="1"/>
        <end position="22"/>
    </location>
</feature>
<proteinExistence type="predicted"/>
<keyword evidence="3" id="KW-1185">Reference proteome</keyword>
<evidence type="ECO:0000313" key="2">
    <source>
        <dbReference type="EMBL" id="TKV99918.1"/>
    </source>
</evidence>
<protein>
    <recommendedName>
        <fullName evidence="4">Secreted protein</fullName>
    </recommendedName>
</protein>
<dbReference type="AlphaFoldDB" id="A0A4U6TH77"/>
<name>A0A4U6TH77_SETVI</name>
<evidence type="ECO:0000256" key="1">
    <source>
        <dbReference type="SAM" id="SignalP"/>
    </source>
</evidence>
<dbReference type="EMBL" id="CM016559">
    <property type="protein sequence ID" value="TKV99918.1"/>
    <property type="molecule type" value="Genomic_DNA"/>
</dbReference>
<dbReference type="Gramene" id="TKV99918">
    <property type="protein sequence ID" value="TKV99918"/>
    <property type="gene ID" value="SEVIR_8G075650v2"/>
</dbReference>
<sequence length="90" mass="10053">MFSLFRLAIFSCAQIIVMETSSDFSRQFVVICTLNLSTGLLSCTPDVMCNHSLLLRQVSGNVTDIEFYYLLLLVHSPICKGPLMCGEWGL</sequence>
<reference evidence="2" key="1">
    <citation type="submission" date="2019-03" db="EMBL/GenBank/DDBJ databases">
        <title>WGS assembly of Setaria viridis.</title>
        <authorList>
            <person name="Huang P."/>
            <person name="Jenkins J."/>
            <person name="Grimwood J."/>
            <person name="Barry K."/>
            <person name="Healey A."/>
            <person name="Mamidi S."/>
            <person name="Sreedasyam A."/>
            <person name="Shu S."/>
            <person name="Feldman M."/>
            <person name="Wu J."/>
            <person name="Yu Y."/>
            <person name="Chen C."/>
            <person name="Johnson J."/>
            <person name="Rokhsar D."/>
            <person name="Baxter I."/>
            <person name="Schmutz J."/>
            <person name="Brutnell T."/>
            <person name="Kellogg E."/>
        </authorList>
    </citation>
    <scope>NUCLEOTIDE SEQUENCE [LARGE SCALE GENOMIC DNA]</scope>
</reference>
<keyword evidence="1" id="KW-0732">Signal</keyword>
<evidence type="ECO:0008006" key="4">
    <source>
        <dbReference type="Google" id="ProtNLM"/>
    </source>
</evidence>
<organism evidence="2 3">
    <name type="scientific">Setaria viridis</name>
    <name type="common">Green bristlegrass</name>
    <name type="synonym">Setaria italica subsp. viridis</name>
    <dbReference type="NCBI Taxonomy" id="4556"/>
    <lineage>
        <taxon>Eukaryota</taxon>
        <taxon>Viridiplantae</taxon>
        <taxon>Streptophyta</taxon>
        <taxon>Embryophyta</taxon>
        <taxon>Tracheophyta</taxon>
        <taxon>Spermatophyta</taxon>
        <taxon>Magnoliopsida</taxon>
        <taxon>Liliopsida</taxon>
        <taxon>Poales</taxon>
        <taxon>Poaceae</taxon>
        <taxon>PACMAD clade</taxon>
        <taxon>Panicoideae</taxon>
        <taxon>Panicodae</taxon>
        <taxon>Paniceae</taxon>
        <taxon>Cenchrinae</taxon>
        <taxon>Setaria</taxon>
    </lineage>
</organism>